<sequence>MAWDGVPRFVEGTRRPRRPPRAHCWNQPPADRRCYFTPVRAPQAPAPASLDPRESERFQMRELYACQLLLTDPQATPDEALGRAERLICEWVGRPTGLVPSVLAEDGRYETTGGHTVTTHHHVTDDALKGWTCSWYQPAADDPTVRWATSLALSSRSDGVCATVRIGLQQDSDMFQLRRPVFRFSSPAIVRTLLREFVVGDAEHRTKPSPWVLTAGDIPGFVEWLTDNRRALPVVVVTNHPSTGRPLVDTQKLSRELAGLAHVAHLSTHLAARNLTDEVGAQLSAWQGAVRLYWPKFGKDSEPYDHKYWPPHRMPDEGGAFLIDELRRWLGSVSAASVPENPVHGWVRAARWQALQKADDLPDWAKEYVRLQDQELKDIRRQYDEVSKKLATALTKAEALQAKFEEVGLAGGKLADVGDLPTELAGTNLSDLTVREAFQRAKEEIGDDVIFLPSTEASVKKFSAYKDPSKLYRALLDVATAGRGWADDTLGKPFGEFFLERGYRYSARHPAAHNRRHRSHYEVRYNGRTVLMEAHLKVDEATTADQCLRIYWYVDKTDKVLVVGHVGRHLPD</sequence>
<evidence type="ECO:0000256" key="2">
    <source>
        <dbReference type="SAM" id="MobiDB-lite"/>
    </source>
</evidence>
<reference evidence="3 4" key="1">
    <citation type="journal article" date="2019" name="Int. J. Syst. Evol. Microbiol.">
        <title>The Global Catalogue of Microorganisms (GCM) 10K type strain sequencing project: providing services to taxonomists for standard genome sequencing and annotation.</title>
        <authorList>
            <consortium name="The Broad Institute Genomics Platform"/>
            <consortium name="The Broad Institute Genome Sequencing Center for Infectious Disease"/>
            <person name="Wu L."/>
            <person name="Ma J."/>
        </authorList>
    </citation>
    <scope>NUCLEOTIDE SEQUENCE [LARGE SCALE GENOMIC DNA]</scope>
    <source>
        <strain evidence="3 4">JCM 4531</strain>
    </source>
</reference>
<protein>
    <submittedName>
        <fullName evidence="3">Uncharacterized protein</fullName>
    </submittedName>
</protein>
<dbReference type="Proteomes" id="UP001499989">
    <property type="component" value="Unassembled WGS sequence"/>
</dbReference>
<feature type="coiled-coil region" evidence="1">
    <location>
        <begin position="369"/>
        <end position="403"/>
    </location>
</feature>
<evidence type="ECO:0000256" key="1">
    <source>
        <dbReference type="SAM" id="Coils"/>
    </source>
</evidence>
<comment type="caution">
    <text evidence="3">The sequence shown here is derived from an EMBL/GenBank/DDBJ whole genome shotgun (WGS) entry which is preliminary data.</text>
</comment>
<evidence type="ECO:0000313" key="4">
    <source>
        <dbReference type="Proteomes" id="UP001499989"/>
    </source>
</evidence>
<name>A0ABN3TDU3_9ACTN</name>
<accession>A0ABN3TDU3</accession>
<proteinExistence type="predicted"/>
<keyword evidence="1" id="KW-0175">Coiled coil</keyword>
<feature type="region of interest" description="Disordered" evidence="2">
    <location>
        <begin position="1"/>
        <end position="25"/>
    </location>
</feature>
<keyword evidence="4" id="KW-1185">Reference proteome</keyword>
<gene>
    <name evidence="3" type="ORF">GCM10010310_66070</name>
</gene>
<dbReference type="EMBL" id="BAAASK010000029">
    <property type="protein sequence ID" value="GAA2699279.1"/>
    <property type="molecule type" value="Genomic_DNA"/>
</dbReference>
<evidence type="ECO:0000313" key="3">
    <source>
        <dbReference type="EMBL" id="GAA2699279.1"/>
    </source>
</evidence>
<organism evidence="3 4">
    <name type="scientific">Streptomyces violaceolatus</name>
    <dbReference type="NCBI Taxonomy" id="67378"/>
    <lineage>
        <taxon>Bacteria</taxon>
        <taxon>Bacillati</taxon>
        <taxon>Actinomycetota</taxon>
        <taxon>Actinomycetes</taxon>
        <taxon>Kitasatosporales</taxon>
        <taxon>Streptomycetaceae</taxon>
        <taxon>Streptomyces</taxon>
        <taxon>Streptomyces violaceoruber group</taxon>
    </lineage>
</organism>